<name>A0A062XZK0_9BACT</name>
<dbReference type="AlphaFoldDB" id="A0A062XZK0"/>
<dbReference type="GO" id="GO:0019867">
    <property type="term" value="C:outer membrane"/>
    <property type="evidence" value="ECO:0007669"/>
    <property type="project" value="InterPro"/>
</dbReference>
<dbReference type="RefSeq" id="WP_038049385.1">
    <property type="nucleotide sequence ID" value="NZ_JMFG01000020.1"/>
</dbReference>
<accession>A0A062XZK0</accession>
<evidence type="ECO:0008006" key="3">
    <source>
        <dbReference type="Google" id="ProtNLM"/>
    </source>
</evidence>
<keyword evidence="2" id="KW-1185">Reference proteome</keyword>
<sequence length="176" mass="19282">MKARLLAVLASLSLGGPSGCGYHLVGTGAGNLPSHLAKLYVAPLVNQTGRAELDQRLSEELSQEWLRRGRFQLVGSAEEADAVLSGTLVAVNVTPVQFDAQGRATQYQLLVVADMKLVDRTGEKPKELWHEPRLSRTVTYEVDASAVDYFDRELEAIERLSREFARAVVVSVLEGF</sequence>
<protein>
    <recommendedName>
        <fullName evidence="3">LPS-assembly lipoprotein LptE</fullName>
    </recommendedName>
</protein>
<dbReference type="EMBL" id="JMFG01000020">
    <property type="protein sequence ID" value="KDA53556.1"/>
    <property type="molecule type" value="Genomic_DNA"/>
</dbReference>
<dbReference type="Pfam" id="PF04390">
    <property type="entry name" value="LptE"/>
    <property type="match status" value="1"/>
</dbReference>
<dbReference type="OrthoDB" id="119283at2"/>
<dbReference type="InterPro" id="IPR007485">
    <property type="entry name" value="LPS_assembly_LptE"/>
</dbReference>
<organism evidence="1 2">
    <name type="scientific">Thermoanaerobaculum aquaticum</name>
    <dbReference type="NCBI Taxonomy" id="1312852"/>
    <lineage>
        <taxon>Bacteria</taxon>
        <taxon>Pseudomonadati</taxon>
        <taxon>Acidobacteriota</taxon>
        <taxon>Thermoanaerobaculia</taxon>
        <taxon>Thermoanaerobaculales</taxon>
        <taxon>Thermoanaerobaculaceae</taxon>
        <taxon>Thermoanaerobaculum</taxon>
    </lineage>
</organism>
<reference evidence="1 2" key="1">
    <citation type="submission" date="2014-04" db="EMBL/GenBank/DDBJ databases">
        <title>The Genome Sequence of Thermoanaerobaculum aquaticum MP-01, The First Cultivated Group 23 Acidobacterium.</title>
        <authorList>
            <person name="Stamps B.W."/>
            <person name="Losey N.A."/>
            <person name="Lawson P.A."/>
            <person name="Stevenson B.S."/>
        </authorList>
    </citation>
    <scope>NUCLEOTIDE SEQUENCE [LARGE SCALE GENOMIC DNA]</scope>
    <source>
        <strain evidence="1 2">MP-01</strain>
    </source>
</reference>
<evidence type="ECO:0000313" key="2">
    <source>
        <dbReference type="Proteomes" id="UP000027284"/>
    </source>
</evidence>
<comment type="caution">
    <text evidence="1">The sequence shown here is derived from an EMBL/GenBank/DDBJ whole genome shotgun (WGS) entry which is preliminary data.</text>
</comment>
<dbReference type="STRING" id="1312852.EG19_04970"/>
<evidence type="ECO:0000313" key="1">
    <source>
        <dbReference type="EMBL" id="KDA53556.1"/>
    </source>
</evidence>
<dbReference type="Proteomes" id="UP000027284">
    <property type="component" value="Unassembled WGS sequence"/>
</dbReference>
<proteinExistence type="predicted"/>
<dbReference type="Gene3D" id="3.30.160.150">
    <property type="entry name" value="Lipoprotein like domain"/>
    <property type="match status" value="1"/>
</dbReference>
<gene>
    <name evidence="1" type="ORF">EG19_04970</name>
</gene>
<dbReference type="GO" id="GO:0043165">
    <property type="term" value="P:Gram-negative-bacterium-type cell outer membrane assembly"/>
    <property type="evidence" value="ECO:0007669"/>
    <property type="project" value="InterPro"/>
</dbReference>